<dbReference type="NCBIfam" id="TIGR02009">
    <property type="entry name" value="PGMB-YQAB-SF"/>
    <property type="match status" value="1"/>
</dbReference>
<dbReference type="NCBIfam" id="TIGR01990">
    <property type="entry name" value="bPGM"/>
    <property type="match status" value="1"/>
</dbReference>
<dbReference type="AlphaFoldDB" id="A0A6B2M3A3"/>
<reference evidence="6 7" key="1">
    <citation type="submission" date="2020-02" db="EMBL/GenBank/DDBJ databases">
        <title>Albibacoteraceae fam. nov., the first described family within the subdivision 4 Verrucomicrobia.</title>
        <authorList>
            <person name="Xi F."/>
        </authorList>
    </citation>
    <scope>NUCLEOTIDE SEQUENCE [LARGE SCALE GENOMIC DNA]</scope>
    <source>
        <strain evidence="6 7">CK1056</strain>
    </source>
</reference>
<comment type="similarity">
    <text evidence="1">Belongs to the HAD-like hydrolase superfamily. CbbY/CbbZ/Gph/YieH family.</text>
</comment>
<dbReference type="InterPro" id="IPR051806">
    <property type="entry name" value="HAD-like_SPP"/>
</dbReference>
<dbReference type="SFLD" id="SFLDG01129">
    <property type="entry name" value="C1.5:_HAD__Beta-PGM__Phosphata"/>
    <property type="match status" value="1"/>
</dbReference>
<feature type="binding site" evidence="3">
    <location>
        <begin position="116"/>
        <end position="120"/>
    </location>
    <ligand>
        <name>substrate</name>
    </ligand>
</feature>
<feature type="site" description="Important for catalytic activity and assists the phosphoryl transfer reaction to Asp8 by balancing charge and orienting the reacting groups" evidence="5">
    <location>
        <position position="116"/>
    </location>
</feature>
<dbReference type="InterPro" id="IPR006439">
    <property type="entry name" value="HAD-SF_hydro_IA"/>
</dbReference>
<dbReference type="InterPro" id="IPR023198">
    <property type="entry name" value="PGP-like_dom2"/>
</dbReference>
<dbReference type="GO" id="GO:0008801">
    <property type="term" value="F:beta-phosphoglucomutase activity"/>
    <property type="evidence" value="ECO:0007669"/>
    <property type="project" value="UniProtKB-EC"/>
</dbReference>
<dbReference type="InterPro" id="IPR036412">
    <property type="entry name" value="HAD-like_sf"/>
</dbReference>
<dbReference type="SFLD" id="SFLDS00003">
    <property type="entry name" value="Haloacid_Dehalogenase"/>
    <property type="match status" value="1"/>
</dbReference>
<comment type="caution">
    <text evidence="6">The sequence shown here is derived from an EMBL/GenBank/DDBJ whole genome shotgun (WGS) entry which is preliminary data.</text>
</comment>
<dbReference type="GO" id="GO:0000287">
    <property type="term" value="F:magnesium ion binding"/>
    <property type="evidence" value="ECO:0007669"/>
    <property type="project" value="InterPro"/>
</dbReference>
<dbReference type="Gene3D" id="1.10.150.240">
    <property type="entry name" value="Putative phosphatase, domain 2"/>
    <property type="match status" value="1"/>
</dbReference>
<feature type="binding site" evidence="4">
    <location>
        <position position="11"/>
    </location>
    <ligand>
        <name>Mg(2+)</name>
        <dbReference type="ChEBI" id="CHEBI:18420"/>
    </ligand>
</feature>
<dbReference type="EC" id="5.4.2.6" evidence="6"/>
<feature type="binding site" evidence="4">
    <location>
        <position position="171"/>
    </location>
    <ligand>
        <name>Mg(2+)</name>
        <dbReference type="ChEBI" id="CHEBI:18420"/>
    </ligand>
</feature>
<feature type="active site" description="Nucleophile" evidence="2">
    <location>
        <position position="11"/>
    </location>
</feature>
<feature type="binding site" evidence="4">
    <location>
        <position position="172"/>
    </location>
    <ligand>
        <name>Mg(2+)</name>
        <dbReference type="ChEBI" id="CHEBI:18420"/>
    </ligand>
</feature>
<dbReference type="InterPro" id="IPR010976">
    <property type="entry name" value="B-phosphoglucomutase_hydrolase"/>
</dbReference>
<evidence type="ECO:0000256" key="4">
    <source>
        <dbReference type="PIRSR" id="PIRSR610972-3"/>
    </source>
</evidence>
<proteinExistence type="inferred from homology"/>
<gene>
    <name evidence="6" type="primary">pgmB</name>
    <name evidence="6" type="ORF">G0Q06_10050</name>
</gene>
<feature type="binding site" evidence="3">
    <location>
        <begin position="11"/>
        <end position="13"/>
    </location>
    <ligand>
        <name>substrate</name>
    </ligand>
</feature>
<dbReference type="SUPFAM" id="SSF56784">
    <property type="entry name" value="HAD-like"/>
    <property type="match status" value="1"/>
</dbReference>
<keyword evidence="4" id="KW-0460">Magnesium</keyword>
<sequence>MEKQIKAVLFDLDGVIVFTDRYHYLGWKKLADEHGWAFDEEVNNGCRGVPRMESLEVILRHNGVELPEAEKEELATRKNAYYVELLKDINEEDVYPGAVEFLKKIRATGVKTGLCSSSKNAPLVLESLGLSDYFDAVVTGADIKNAKPDPEIFLLGAEWVGVAPENCVVFEDAPSGVAGALAAGMACVGVGSPELLTEAPVTITDYSTIDIDALLNNQLTGSPV</sequence>
<protein>
    <submittedName>
        <fullName evidence="6">Beta-phosphoglucomutase</fullName>
        <ecNumber evidence="6">5.4.2.6</ecNumber>
    </submittedName>
</protein>
<feature type="binding site" evidence="3">
    <location>
        <position position="78"/>
    </location>
    <ligand>
        <name>substrate</name>
    </ligand>
</feature>
<keyword evidence="4" id="KW-0479">Metal-binding</keyword>
<feature type="binding site" evidence="3">
    <location>
        <position position="27"/>
    </location>
    <ligand>
        <name>substrate</name>
    </ligand>
</feature>
<organism evidence="6 7">
    <name type="scientific">Oceanipulchritudo coccoides</name>
    <dbReference type="NCBI Taxonomy" id="2706888"/>
    <lineage>
        <taxon>Bacteria</taxon>
        <taxon>Pseudomonadati</taxon>
        <taxon>Verrucomicrobiota</taxon>
        <taxon>Opitutia</taxon>
        <taxon>Puniceicoccales</taxon>
        <taxon>Oceanipulchritudinaceae</taxon>
        <taxon>Oceanipulchritudo</taxon>
    </lineage>
</organism>
<dbReference type="CDD" id="cd02598">
    <property type="entry name" value="HAD_BPGM"/>
    <property type="match status" value="1"/>
</dbReference>
<dbReference type="Pfam" id="PF00702">
    <property type="entry name" value="Hydrolase"/>
    <property type="match status" value="1"/>
</dbReference>
<dbReference type="GO" id="GO:0050308">
    <property type="term" value="F:sugar-phosphatase activity"/>
    <property type="evidence" value="ECO:0007669"/>
    <property type="project" value="TreeGrafter"/>
</dbReference>
<dbReference type="Gene3D" id="3.40.50.1000">
    <property type="entry name" value="HAD superfamily/HAD-like"/>
    <property type="match status" value="1"/>
</dbReference>
<keyword evidence="6" id="KW-0413">Isomerase</keyword>
<evidence type="ECO:0000256" key="1">
    <source>
        <dbReference type="ARBA" id="ARBA00006171"/>
    </source>
</evidence>
<dbReference type="Proteomes" id="UP000478417">
    <property type="component" value="Unassembled WGS sequence"/>
</dbReference>
<evidence type="ECO:0000256" key="5">
    <source>
        <dbReference type="PIRSR" id="PIRSR610972-4"/>
    </source>
</evidence>
<dbReference type="RefSeq" id="WP_163965294.1">
    <property type="nucleotide sequence ID" value="NZ_JAAGNX010000002.1"/>
</dbReference>
<feature type="site" description="Important for catalytic activity and assists the phosphoryl transfer reaction to Asp8 by balancing charge and orienting the reacting groups" evidence="5">
    <location>
        <position position="147"/>
    </location>
</feature>
<feature type="active site" description="Proton donor/acceptor" evidence="2">
    <location>
        <position position="13"/>
    </location>
</feature>
<dbReference type="NCBIfam" id="TIGR01509">
    <property type="entry name" value="HAD-SF-IA-v3"/>
    <property type="match status" value="1"/>
</dbReference>
<name>A0A6B2M3A3_9BACT</name>
<accession>A0A6B2M3A3</accession>
<dbReference type="EMBL" id="JAAGNX010000002">
    <property type="protein sequence ID" value="NDV62792.1"/>
    <property type="molecule type" value="Genomic_DNA"/>
</dbReference>
<keyword evidence="7" id="KW-1185">Reference proteome</keyword>
<dbReference type="InterPro" id="IPR010972">
    <property type="entry name" value="Beta-PGM"/>
</dbReference>
<feature type="binding site" evidence="3">
    <location>
        <position position="54"/>
    </location>
    <ligand>
        <name>substrate</name>
    </ligand>
</feature>
<evidence type="ECO:0000313" key="6">
    <source>
        <dbReference type="EMBL" id="NDV62792.1"/>
    </source>
</evidence>
<evidence type="ECO:0000256" key="3">
    <source>
        <dbReference type="PIRSR" id="PIRSR610972-2"/>
    </source>
</evidence>
<feature type="binding site" evidence="4">
    <location>
        <position position="13"/>
    </location>
    <ligand>
        <name>Mg(2+)</name>
        <dbReference type="ChEBI" id="CHEBI:18420"/>
    </ligand>
</feature>
<evidence type="ECO:0000256" key="2">
    <source>
        <dbReference type="PIRSR" id="PIRSR610972-1"/>
    </source>
</evidence>
<dbReference type="PANTHER" id="PTHR43481">
    <property type="entry name" value="FRUCTOSE-1-PHOSPHATE PHOSPHATASE"/>
    <property type="match status" value="1"/>
</dbReference>
<comment type="cofactor">
    <cofactor evidence="4">
        <name>Mg(2+)</name>
        <dbReference type="ChEBI" id="CHEBI:18420"/>
    </cofactor>
    <text evidence="4">Binds 2 magnesium ions per subunit.</text>
</comment>
<dbReference type="SFLD" id="SFLDG01135">
    <property type="entry name" value="C1.5.6:_HAD__Beta-PGM__Phospha"/>
    <property type="match status" value="1"/>
</dbReference>
<evidence type="ECO:0000313" key="7">
    <source>
        <dbReference type="Proteomes" id="UP000478417"/>
    </source>
</evidence>
<dbReference type="InterPro" id="IPR023214">
    <property type="entry name" value="HAD_sf"/>
</dbReference>
<feature type="binding site" evidence="3">
    <location>
        <position position="147"/>
    </location>
    <ligand>
        <name>substrate</name>
    </ligand>
</feature>
<dbReference type="PANTHER" id="PTHR43481:SF4">
    <property type="entry name" value="GLYCEROL-1-PHOSPHATE PHOSPHOHYDROLASE 1-RELATED"/>
    <property type="match status" value="1"/>
</dbReference>
<dbReference type="GO" id="GO:0005975">
    <property type="term" value="P:carbohydrate metabolic process"/>
    <property type="evidence" value="ECO:0007669"/>
    <property type="project" value="InterPro"/>
</dbReference>